<feature type="domain" description="Amidohydrolase-related" evidence="2">
    <location>
        <begin position="4"/>
        <end position="251"/>
    </location>
</feature>
<dbReference type="InterPro" id="IPR032465">
    <property type="entry name" value="ACMSD"/>
</dbReference>
<dbReference type="InterPro" id="IPR032466">
    <property type="entry name" value="Metal_Hydrolase"/>
</dbReference>
<dbReference type="AlphaFoldDB" id="A0A1F6CXV3"/>
<sequence length="253" mass="28684">MNTIDIHVHHRWTDPSQPRPDHSLDQLKALALRNGIGKVLLLTIAIDQSQEATRKRNDATLRLMEEDLNFFLGACYLNATHDPEFSQQEAVRCVRAGMVAIKQHMDAFADDPRQDPISEVAAELDVPIVWHAWYKRSDKYPHESDASQIARLARRTPRARYVMAHLTGVGRRGVQDVADLPNVWVDTSGCWPESEIVEYAVRHLGADRVVYGSDYVGRDYAVQLARVLGAGILEEDREKILWKNAASLLKLNR</sequence>
<keyword evidence="1" id="KW-0456">Lyase</keyword>
<accession>A0A1F6CXV3</accession>
<comment type="caution">
    <text evidence="3">The sequence shown here is derived from an EMBL/GenBank/DDBJ whole genome shotgun (WGS) entry which is preliminary data.</text>
</comment>
<dbReference type="Pfam" id="PF04909">
    <property type="entry name" value="Amidohydro_2"/>
    <property type="match status" value="1"/>
</dbReference>
<organism evidence="3 4">
    <name type="scientific">Handelsmanbacteria sp. (strain RIFCSPLOWO2_12_FULL_64_10)</name>
    <dbReference type="NCBI Taxonomy" id="1817868"/>
    <lineage>
        <taxon>Bacteria</taxon>
        <taxon>Candidatus Handelsmaniibacteriota</taxon>
    </lineage>
</organism>
<dbReference type="Proteomes" id="UP000178606">
    <property type="component" value="Unassembled WGS sequence"/>
</dbReference>
<evidence type="ECO:0000259" key="2">
    <source>
        <dbReference type="Pfam" id="PF04909"/>
    </source>
</evidence>
<dbReference type="GO" id="GO:0005829">
    <property type="term" value="C:cytosol"/>
    <property type="evidence" value="ECO:0007669"/>
    <property type="project" value="TreeGrafter"/>
</dbReference>
<dbReference type="GO" id="GO:0019748">
    <property type="term" value="P:secondary metabolic process"/>
    <property type="evidence" value="ECO:0007669"/>
    <property type="project" value="TreeGrafter"/>
</dbReference>
<dbReference type="GO" id="GO:0016831">
    <property type="term" value="F:carboxy-lyase activity"/>
    <property type="evidence" value="ECO:0007669"/>
    <property type="project" value="InterPro"/>
</dbReference>
<gene>
    <name evidence="3" type="ORF">A3F84_04890</name>
</gene>
<dbReference type="PANTHER" id="PTHR21240">
    <property type="entry name" value="2-AMINO-3-CARBOXYLMUCONATE-6-SEMIALDEHYDE DECARBOXYLASE"/>
    <property type="match status" value="1"/>
</dbReference>
<dbReference type="PANTHER" id="PTHR21240:SF30">
    <property type="entry name" value="AMIDOHYDROLASE-RELATED DOMAIN-CONTAINING PROTEIN-RELATED"/>
    <property type="match status" value="1"/>
</dbReference>
<dbReference type="SUPFAM" id="SSF51556">
    <property type="entry name" value="Metallo-dependent hydrolases"/>
    <property type="match status" value="1"/>
</dbReference>
<dbReference type="InterPro" id="IPR006680">
    <property type="entry name" value="Amidohydro-rel"/>
</dbReference>
<dbReference type="GO" id="GO:0016787">
    <property type="term" value="F:hydrolase activity"/>
    <property type="evidence" value="ECO:0007669"/>
    <property type="project" value="InterPro"/>
</dbReference>
<evidence type="ECO:0000313" key="4">
    <source>
        <dbReference type="Proteomes" id="UP000178606"/>
    </source>
</evidence>
<dbReference type="Gene3D" id="3.20.20.140">
    <property type="entry name" value="Metal-dependent hydrolases"/>
    <property type="match status" value="1"/>
</dbReference>
<dbReference type="EMBL" id="MFKF01000115">
    <property type="protein sequence ID" value="OGG53998.1"/>
    <property type="molecule type" value="Genomic_DNA"/>
</dbReference>
<reference evidence="3 4" key="1">
    <citation type="journal article" date="2016" name="Nat. Commun.">
        <title>Thousands of microbial genomes shed light on interconnected biogeochemical processes in an aquifer system.</title>
        <authorList>
            <person name="Anantharaman K."/>
            <person name="Brown C.T."/>
            <person name="Hug L.A."/>
            <person name="Sharon I."/>
            <person name="Castelle C.J."/>
            <person name="Probst A.J."/>
            <person name="Thomas B.C."/>
            <person name="Singh A."/>
            <person name="Wilkins M.J."/>
            <person name="Karaoz U."/>
            <person name="Brodie E.L."/>
            <person name="Williams K.H."/>
            <person name="Hubbard S.S."/>
            <person name="Banfield J.F."/>
        </authorList>
    </citation>
    <scope>NUCLEOTIDE SEQUENCE [LARGE SCALE GENOMIC DNA]</scope>
    <source>
        <strain evidence="4">RIFCSPLOWO2_12_FULL_64_10</strain>
    </source>
</reference>
<proteinExistence type="predicted"/>
<evidence type="ECO:0000256" key="1">
    <source>
        <dbReference type="ARBA" id="ARBA00023239"/>
    </source>
</evidence>
<protein>
    <recommendedName>
        <fullName evidence="2">Amidohydrolase-related domain-containing protein</fullName>
    </recommendedName>
</protein>
<evidence type="ECO:0000313" key="3">
    <source>
        <dbReference type="EMBL" id="OGG53998.1"/>
    </source>
</evidence>
<name>A0A1F6CXV3_HANXR</name>